<evidence type="ECO:0000313" key="1">
    <source>
        <dbReference type="EMBL" id="KAJ7560301.1"/>
    </source>
</evidence>
<evidence type="ECO:0000313" key="2">
    <source>
        <dbReference type="Proteomes" id="UP001162992"/>
    </source>
</evidence>
<dbReference type="Proteomes" id="UP001162992">
    <property type="component" value="Chromosome 4"/>
</dbReference>
<sequence>MTKILRRRQGLDAEVTADQLQANSSECGVDEAIIRVLPTFSFSSLKGNKEGLECAVCLVRYADCDVLRMLSTCKHAFHVDCVDTWLHSHSTCPLCRCQITEEDPYLLADGIRSARVSSDMALSTPRRSLEIGGFQIIVERDAGETSARAGRRRQTRLPDKMPSDRWGAGTAPFTDEPQDHRFRSCANAAQMEQFRTS</sequence>
<dbReference type="EMBL" id="CM055095">
    <property type="protein sequence ID" value="KAJ7560301.1"/>
    <property type="molecule type" value="Genomic_DNA"/>
</dbReference>
<gene>
    <name evidence="1" type="ORF">O6H91_04G123000</name>
</gene>
<proteinExistence type="predicted"/>
<organism evidence="1 2">
    <name type="scientific">Diphasiastrum complanatum</name>
    <name type="common">Issler's clubmoss</name>
    <name type="synonym">Lycopodium complanatum</name>
    <dbReference type="NCBI Taxonomy" id="34168"/>
    <lineage>
        <taxon>Eukaryota</taxon>
        <taxon>Viridiplantae</taxon>
        <taxon>Streptophyta</taxon>
        <taxon>Embryophyta</taxon>
        <taxon>Tracheophyta</taxon>
        <taxon>Lycopodiopsida</taxon>
        <taxon>Lycopodiales</taxon>
        <taxon>Lycopodiaceae</taxon>
        <taxon>Lycopodioideae</taxon>
        <taxon>Diphasiastrum</taxon>
    </lineage>
</organism>
<keyword evidence="2" id="KW-1185">Reference proteome</keyword>
<accession>A0ACC2E1I6</accession>
<protein>
    <submittedName>
        <fullName evidence="1">Uncharacterized protein</fullName>
    </submittedName>
</protein>
<comment type="caution">
    <text evidence="1">The sequence shown here is derived from an EMBL/GenBank/DDBJ whole genome shotgun (WGS) entry which is preliminary data.</text>
</comment>
<name>A0ACC2E1I6_DIPCM</name>
<reference evidence="2" key="1">
    <citation type="journal article" date="2024" name="Proc. Natl. Acad. Sci. U.S.A.">
        <title>Extraordinary preservation of gene collinearity over three hundred million years revealed in homosporous lycophytes.</title>
        <authorList>
            <person name="Li C."/>
            <person name="Wickell D."/>
            <person name="Kuo L.Y."/>
            <person name="Chen X."/>
            <person name="Nie B."/>
            <person name="Liao X."/>
            <person name="Peng D."/>
            <person name="Ji J."/>
            <person name="Jenkins J."/>
            <person name="Williams M."/>
            <person name="Shu S."/>
            <person name="Plott C."/>
            <person name="Barry K."/>
            <person name="Rajasekar S."/>
            <person name="Grimwood J."/>
            <person name="Han X."/>
            <person name="Sun S."/>
            <person name="Hou Z."/>
            <person name="He W."/>
            <person name="Dai G."/>
            <person name="Sun C."/>
            <person name="Schmutz J."/>
            <person name="Leebens-Mack J.H."/>
            <person name="Li F.W."/>
            <person name="Wang L."/>
        </authorList>
    </citation>
    <scope>NUCLEOTIDE SEQUENCE [LARGE SCALE GENOMIC DNA]</scope>
    <source>
        <strain evidence="2">cv. PW_Plant_1</strain>
    </source>
</reference>